<dbReference type="InterPro" id="IPR019734">
    <property type="entry name" value="TPR_rpt"/>
</dbReference>
<evidence type="ECO:0000256" key="3">
    <source>
        <dbReference type="SAM" id="Coils"/>
    </source>
</evidence>
<dbReference type="EMBL" id="HBEM01018462">
    <property type="protein sequence ID" value="CAD8453653.1"/>
    <property type="molecule type" value="Transcribed_RNA"/>
</dbReference>
<dbReference type="SMART" id="SM00028">
    <property type="entry name" value="TPR"/>
    <property type="match status" value="3"/>
</dbReference>
<dbReference type="SUPFAM" id="SSF48452">
    <property type="entry name" value="TPR-like"/>
    <property type="match status" value="1"/>
</dbReference>
<dbReference type="EMBL" id="HBEM01018461">
    <property type="protein sequence ID" value="CAD8453652.1"/>
    <property type="molecule type" value="Transcribed_RNA"/>
</dbReference>
<dbReference type="AlphaFoldDB" id="A0A6T6VMT0"/>
<evidence type="ECO:0000313" key="4">
    <source>
        <dbReference type="EMBL" id="CAD8453652.1"/>
    </source>
</evidence>
<keyword evidence="2" id="KW-0802">TPR repeat</keyword>
<reference evidence="5" key="1">
    <citation type="submission" date="2021-01" db="EMBL/GenBank/DDBJ databases">
        <authorList>
            <person name="Corre E."/>
            <person name="Pelletier E."/>
            <person name="Niang G."/>
            <person name="Scheremetjew M."/>
            <person name="Finn R."/>
            <person name="Kale V."/>
            <person name="Holt S."/>
            <person name="Cochrane G."/>
            <person name="Meng A."/>
            <person name="Brown T."/>
            <person name="Cohen L."/>
        </authorList>
    </citation>
    <scope>NUCLEOTIDE SEQUENCE</scope>
    <source>
        <strain evidence="5">CCMP2058</strain>
    </source>
</reference>
<proteinExistence type="predicted"/>
<protein>
    <recommendedName>
        <fullName evidence="6">Kinesin light chain</fullName>
    </recommendedName>
</protein>
<feature type="coiled-coil region" evidence="3">
    <location>
        <begin position="104"/>
        <end position="131"/>
    </location>
</feature>
<dbReference type="Gene3D" id="1.25.40.10">
    <property type="entry name" value="Tetratricopeptide repeat domain"/>
    <property type="match status" value="2"/>
</dbReference>
<keyword evidence="1" id="KW-0677">Repeat</keyword>
<evidence type="ECO:0000313" key="5">
    <source>
        <dbReference type="EMBL" id="CAD8453653.1"/>
    </source>
</evidence>
<sequence length="352" mass="38372">MGRADLEKVLVILRHNGIGNDHYELAAPLSNLANAFRALGESDRAVINYTSSLRIKQKYYGARHPVLLSSLHGLSTVLIGLKEYAKAASTLEVACGIALQAKHKREAEVAMERLSNVYGQLKQEKKRLKVLSRLLHLRGWTSKGIDPKRISKKKAEKVAGTLISIGRTLSNIGELAQARGALWQGINLYQEIPISPHSTTLTSATLSLAEINISLGDLKSAEALLNRIVPLFKSSNLPCYSPLNAAISDAYLAQVTLTFRKNPAKAMDLLTNALVVLEKHLSSEEIPVGRVRKALGGTNVAKGVECSSIALDKTKQKDKAEKMLKYSLEIKRKLAGCYSSSTRLSLSNPPLT</sequence>
<dbReference type="InterPro" id="IPR011990">
    <property type="entry name" value="TPR-like_helical_dom_sf"/>
</dbReference>
<gene>
    <name evidence="4" type="ORF">LAMO00422_LOCUS12592</name>
    <name evidence="5" type="ORF">LAMO00422_LOCUS12593</name>
</gene>
<evidence type="ECO:0000256" key="1">
    <source>
        <dbReference type="ARBA" id="ARBA00022737"/>
    </source>
</evidence>
<name>A0A6T6VMT0_9EUKA</name>
<evidence type="ECO:0008006" key="6">
    <source>
        <dbReference type="Google" id="ProtNLM"/>
    </source>
</evidence>
<dbReference type="Pfam" id="PF13424">
    <property type="entry name" value="TPR_12"/>
    <property type="match status" value="1"/>
</dbReference>
<organism evidence="5">
    <name type="scientific">Amorphochlora amoebiformis</name>
    <dbReference type="NCBI Taxonomy" id="1561963"/>
    <lineage>
        <taxon>Eukaryota</taxon>
        <taxon>Sar</taxon>
        <taxon>Rhizaria</taxon>
        <taxon>Cercozoa</taxon>
        <taxon>Chlorarachniophyceae</taxon>
        <taxon>Amorphochlora</taxon>
    </lineage>
</organism>
<accession>A0A6T6VMT0</accession>
<evidence type="ECO:0000256" key="2">
    <source>
        <dbReference type="ARBA" id="ARBA00022803"/>
    </source>
</evidence>
<dbReference type="PANTHER" id="PTHR45641">
    <property type="entry name" value="TETRATRICOPEPTIDE REPEAT PROTEIN (AFU_ORTHOLOGUE AFUA_6G03870)"/>
    <property type="match status" value="1"/>
</dbReference>
<dbReference type="PANTHER" id="PTHR45641:SF19">
    <property type="entry name" value="NEPHROCYSTIN-3"/>
    <property type="match status" value="1"/>
</dbReference>
<keyword evidence="3" id="KW-0175">Coiled coil</keyword>